<keyword evidence="7" id="KW-0804">Transcription</keyword>
<keyword evidence="2" id="KW-0479">Metal-binding</keyword>
<dbReference type="FunFam" id="3.30.160.60:FF:001270">
    <property type="entry name" value="zinc finger protein 583 isoform X1"/>
    <property type="match status" value="1"/>
</dbReference>
<dbReference type="InterPro" id="IPR001909">
    <property type="entry name" value="KRAB"/>
</dbReference>
<evidence type="ECO:0000256" key="7">
    <source>
        <dbReference type="ARBA" id="ARBA00023163"/>
    </source>
</evidence>
<dbReference type="CDD" id="cd07765">
    <property type="entry name" value="KRAB_A-box"/>
    <property type="match status" value="1"/>
</dbReference>
<name>A0A8C0G0S0_BUBBB</name>
<feature type="domain" description="C2H2-type" evidence="11">
    <location>
        <begin position="421"/>
        <end position="448"/>
    </location>
</feature>
<feature type="compositionally biased region" description="Polar residues" evidence="10">
    <location>
        <begin position="265"/>
        <end position="274"/>
    </location>
</feature>
<dbReference type="PROSITE" id="PS50805">
    <property type="entry name" value="KRAB"/>
    <property type="match status" value="1"/>
</dbReference>
<accession>A0A8C0G0S0</accession>
<evidence type="ECO:0000256" key="10">
    <source>
        <dbReference type="SAM" id="MobiDB-lite"/>
    </source>
</evidence>
<keyword evidence="8" id="KW-0539">Nucleus</keyword>
<evidence type="ECO:0000259" key="12">
    <source>
        <dbReference type="PROSITE" id="PS50805"/>
    </source>
</evidence>
<dbReference type="Pfam" id="PF01352">
    <property type="entry name" value="KRAB"/>
    <property type="match status" value="1"/>
</dbReference>
<evidence type="ECO:0000256" key="2">
    <source>
        <dbReference type="ARBA" id="ARBA00022723"/>
    </source>
</evidence>
<feature type="domain" description="C2H2-type" evidence="11">
    <location>
        <begin position="451"/>
        <end position="478"/>
    </location>
</feature>
<dbReference type="SMART" id="SM00355">
    <property type="entry name" value="ZnF_C2H2"/>
    <property type="match status" value="3"/>
</dbReference>
<sequence>MERAFKIKYNQPFWKAHFQLRGPRFGKPSPKHPQRQPMRSSPLPSSHPAPRERDQPRSPRQDKRTAVERSVDVHAERLLNLERRTVTTEKKYFDCEKTVVDFGNQLESKLAALGTLIREYGQLQRRLENMENLLKNRNFWILRLPPGDEAPVVLESNAAYFSAQEWDSLEEWQKELYKNVLRGKNESLISLGRSEGDFRSVLCLTPVNVPLLFLSVPADEVITFKLEQLDSEECTQSSEPPATLSRESEELLFQGPSEALPFDGQYSSPVQPGNRSVCRLVPSTPREEGLSEGNAVTVYGQNCPSKRPHSCVMRGKGFCLKKMLPTHQESHGTQCSSEHAGDKEGFLRQQHQQTHVEDDGTHVEDRIHVATERFKQNQNAKAHASVAATDKVYDNPRCVKSVNANGSCQAGQRDHLRGRPYKCNKCQECFSQKKMLIIHQRMHSGRSAGVRWCPYCGKTFSHPSTLIRHQRIHTGERPYQCNECPKRFTQKQHLLQHEKIHLRERNCVVTQSVRKAPLHSL</sequence>
<keyword evidence="14" id="KW-1185">Reference proteome</keyword>
<organism evidence="13 14">
    <name type="scientific">Bubo bubo</name>
    <name type="common">Eurasian eagle-owl</name>
    <name type="synonym">Strix bubo</name>
    <dbReference type="NCBI Taxonomy" id="30461"/>
    <lineage>
        <taxon>Eukaryota</taxon>
        <taxon>Metazoa</taxon>
        <taxon>Chordata</taxon>
        <taxon>Craniata</taxon>
        <taxon>Vertebrata</taxon>
        <taxon>Euteleostomi</taxon>
        <taxon>Archelosauria</taxon>
        <taxon>Archosauria</taxon>
        <taxon>Dinosauria</taxon>
        <taxon>Saurischia</taxon>
        <taxon>Theropoda</taxon>
        <taxon>Coelurosauria</taxon>
        <taxon>Aves</taxon>
        <taxon>Neognathae</taxon>
        <taxon>Neoaves</taxon>
        <taxon>Telluraves</taxon>
        <taxon>Strigiformes</taxon>
        <taxon>Strigidae</taxon>
        <taxon>Bubo</taxon>
    </lineage>
</organism>
<evidence type="ECO:0000256" key="3">
    <source>
        <dbReference type="ARBA" id="ARBA00022737"/>
    </source>
</evidence>
<dbReference type="Gene3D" id="3.30.160.60">
    <property type="entry name" value="Classic Zinc Finger"/>
    <property type="match status" value="3"/>
</dbReference>
<dbReference type="PANTHER" id="PTHR24381">
    <property type="entry name" value="ZINC FINGER PROTEIN"/>
    <property type="match status" value="1"/>
</dbReference>
<dbReference type="InterPro" id="IPR036236">
    <property type="entry name" value="Znf_C2H2_sf"/>
</dbReference>
<feature type="domain" description="C2H2-type" evidence="11">
    <location>
        <begin position="479"/>
        <end position="506"/>
    </location>
</feature>
<proteinExistence type="predicted"/>
<evidence type="ECO:0000256" key="5">
    <source>
        <dbReference type="ARBA" id="ARBA00022833"/>
    </source>
</evidence>
<evidence type="ECO:0000256" key="4">
    <source>
        <dbReference type="ARBA" id="ARBA00022771"/>
    </source>
</evidence>
<dbReference type="Proteomes" id="UP000694567">
    <property type="component" value="Unplaced"/>
</dbReference>
<evidence type="ECO:0000313" key="14">
    <source>
        <dbReference type="Proteomes" id="UP000694567"/>
    </source>
</evidence>
<dbReference type="GO" id="GO:0000977">
    <property type="term" value="F:RNA polymerase II transcription regulatory region sequence-specific DNA binding"/>
    <property type="evidence" value="ECO:0007669"/>
    <property type="project" value="TreeGrafter"/>
</dbReference>
<evidence type="ECO:0000313" key="13">
    <source>
        <dbReference type="Ensembl" id="ENSBOBP00000023171.1"/>
    </source>
</evidence>
<keyword evidence="5" id="KW-0862">Zinc</keyword>
<dbReference type="Ensembl" id="ENSBOBT00000023684.1">
    <property type="protein sequence ID" value="ENSBOBP00000023171.1"/>
    <property type="gene ID" value="ENSBOBG00000013897.1"/>
</dbReference>
<evidence type="ECO:0008006" key="15">
    <source>
        <dbReference type="Google" id="ProtNLM"/>
    </source>
</evidence>
<dbReference type="InterPro" id="IPR036051">
    <property type="entry name" value="KRAB_dom_sf"/>
</dbReference>
<evidence type="ECO:0000256" key="9">
    <source>
        <dbReference type="PROSITE-ProRule" id="PRU00042"/>
    </source>
</evidence>
<protein>
    <recommendedName>
        <fullName evidence="15">Zinc finger protein 777-like</fullName>
    </recommendedName>
</protein>
<feature type="region of interest" description="Disordered" evidence="10">
    <location>
        <begin position="259"/>
        <end position="293"/>
    </location>
</feature>
<evidence type="ECO:0000256" key="1">
    <source>
        <dbReference type="ARBA" id="ARBA00004123"/>
    </source>
</evidence>
<keyword evidence="6" id="KW-0805">Transcription regulation</keyword>
<feature type="compositionally biased region" description="Basic and acidic residues" evidence="10">
    <location>
        <begin position="49"/>
        <end position="69"/>
    </location>
</feature>
<reference evidence="13" key="1">
    <citation type="submission" date="2025-08" db="UniProtKB">
        <authorList>
            <consortium name="Ensembl"/>
        </authorList>
    </citation>
    <scope>IDENTIFICATION</scope>
</reference>
<dbReference type="FunFam" id="3.30.160.60:FF:001968">
    <property type="entry name" value="chorion transcription factor Cf2 isoform X3"/>
    <property type="match status" value="1"/>
</dbReference>
<evidence type="ECO:0000256" key="8">
    <source>
        <dbReference type="ARBA" id="ARBA00023242"/>
    </source>
</evidence>
<keyword evidence="4 9" id="KW-0863">Zinc-finger</keyword>
<dbReference type="PROSITE" id="PS00028">
    <property type="entry name" value="ZINC_FINGER_C2H2_1"/>
    <property type="match status" value="3"/>
</dbReference>
<evidence type="ECO:0000256" key="6">
    <source>
        <dbReference type="ARBA" id="ARBA00023015"/>
    </source>
</evidence>
<dbReference type="SUPFAM" id="SSF57667">
    <property type="entry name" value="beta-beta-alpha zinc fingers"/>
    <property type="match status" value="2"/>
</dbReference>
<dbReference type="AlphaFoldDB" id="A0A8C0G0S0"/>
<dbReference type="FunFam" id="3.30.160.60:FF:000012">
    <property type="entry name" value="RB-associated KRAB zinc finger protein-like"/>
    <property type="match status" value="1"/>
</dbReference>
<dbReference type="InterPro" id="IPR013087">
    <property type="entry name" value="Znf_C2H2_type"/>
</dbReference>
<dbReference type="GO" id="GO:0005634">
    <property type="term" value="C:nucleus"/>
    <property type="evidence" value="ECO:0007669"/>
    <property type="project" value="UniProtKB-SubCell"/>
</dbReference>
<feature type="domain" description="KRAB" evidence="12">
    <location>
        <begin position="152"/>
        <end position="254"/>
    </location>
</feature>
<dbReference type="PANTHER" id="PTHR24381:SF269">
    <property type="entry name" value="ZINC FINGER PROTEIN 398"/>
    <property type="match status" value="1"/>
</dbReference>
<dbReference type="GO" id="GO:0000981">
    <property type="term" value="F:DNA-binding transcription factor activity, RNA polymerase II-specific"/>
    <property type="evidence" value="ECO:0007669"/>
    <property type="project" value="TreeGrafter"/>
</dbReference>
<dbReference type="PROSITE" id="PS50157">
    <property type="entry name" value="ZINC_FINGER_C2H2_2"/>
    <property type="match status" value="3"/>
</dbReference>
<dbReference type="GO" id="GO:0008270">
    <property type="term" value="F:zinc ion binding"/>
    <property type="evidence" value="ECO:0007669"/>
    <property type="project" value="UniProtKB-KW"/>
</dbReference>
<feature type="region of interest" description="Disordered" evidence="10">
    <location>
        <begin position="19"/>
        <end position="69"/>
    </location>
</feature>
<dbReference type="Gene3D" id="6.10.140.140">
    <property type="match status" value="1"/>
</dbReference>
<reference evidence="13" key="2">
    <citation type="submission" date="2025-09" db="UniProtKB">
        <authorList>
            <consortium name="Ensembl"/>
        </authorList>
    </citation>
    <scope>IDENTIFICATION</scope>
</reference>
<evidence type="ECO:0000259" key="11">
    <source>
        <dbReference type="PROSITE" id="PS50157"/>
    </source>
</evidence>
<dbReference type="SUPFAM" id="SSF109640">
    <property type="entry name" value="KRAB domain (Kruppel-associated box)"/>
    <property type="match status" value="1"/>
</dbReference>
<comment type="subcellular location">
    <subcellularLocation>
        <location evidence="1">Nucleus</location>
    </subcellularLocation>
</comment>
<keyword evidence="3" id="KW-0677">Repeat</keyword>
<dbReference type="Pfam" id="PF00096">
    <property type="entry name" value="zf-C2H2"/>
    <property type="match status" value="3"/>
</dbReference>